<sequence length="110" mass="12184">MSVVLCCAVLVDPPTRALLCPDLPCHHTTTITTTPWFTGPPRTATRTRNRIGSVYSKSGVAVRGLYLPATRAEGWLAVTLMATPSTVHLITEKKSFFRWYKVRVLKVSVI</sequence>
<accession>A0A5B7GVH1</accession>
<gene>
    <name evidence="1" type="ORF">E2C01_055612</name>
</gene>
<proteinExistence type="predicted"/>
<dbReference type="AlphaFoldDB" id="A0A5B7GVH1"/>
<reference evidence="1 2" key="1">
    <citation type="submission" date="2019-05" db="EMBL/GenBank/DDBJ databases">
        <title>Another draft genome of Portunus trituberculatus and its Hox gene families provides insights of decapod evolution.</title>
        <authorList>
            <person name="Jeong J.-H."/>
            <person name="Song I."/>
            <person name="Kim S."/>
            <person name="Choi T."/>
            <person name="Kim D."/>
            <person name="Ryu S."/>
            <person name="Kim W."/>
        </authorList>
    </citation>
    <scope>NUCLEOTIDE SEQUENCE [LARGE SCALE GENOMIC DNA]</scope>
    <source>
        <tissue evidence="1">Muscle</tissue>
    </source>
</reference>
<organism evidence="1 2">
    <name type="scientific">Portunus trituberculatus</name>
    <name type="common">Swimming crab</name>
    <name type="synonym">Neptunus trituberculatus</name>
    <dbReference type="NCBI Taxonomy" id="210409"/>
    <lineage>
        <taxon>Eukaryota</taxon>
        <taxon>Metazoa</taxon>
        <taxon>Ecdysozoa</taxon>
        <taxon>Arthropoda</taxon>
        <taxon>Crustacea</taxon>
        <taxon>Multicrustacea</taxon>
        <taxon>Malacostraca</taxon>
        <taxon>Eumalacostraca</taxon>
        <taxon>Eucarida</taxon>
        <taxon>Decapoda</taxon>
        <taxon>Pleocyemata</taxon>
        <taxon>Brachyura</taxon>
        <taxon>Eubrachyura</taxon>
        <taxon>Portunoidea</taxon>
        <taxon>Portunidae</taxon>
        <taxon>Portuninae</taxon>
        <taxon>Portunus</taxon>
    </lineage>
</organism>
<keyword evidence="2" id="KW-1185">Reference proteome</keyword>
<protein>
    <submittedName>
        <fullName evidence="1">Uncharacterized protein</fullName>
    </submittedName>
</protein>
<evidence type="ECO:0000313" key="1">
    <source>
        <dbReference type="EMBL" id="MPC61539.1"/>
    </source>
</evidence>
<comment type="caution">
    <text evidence="1">The sequence shown here is derived from an EMBL/GenBank/DDBJ whole genome shotgun (WGS) entry which is preliminary data.</text>
</comment>
<evidence type="ECO:0000313" key="2">
    <source>
        <dbReference type="Proteomes" id="UP000324222"/>
    </source>
</evidence>
<name>A0A5B7GVH1_PORTR</name>
<dbReference type="Proteomes" id="UP000324222">
    <property type="component" value="Unassembled WGS sequence"/>
</dbReference>
<dbReference type="EMBL" id="VSRR010018631">
    <property type="protein sequence ID" value="MPC61539.1"/>
    <property type="molecule type" value="Genomic_DNA"/>
</dbReference>